<feature type="compositionally biased region" description="Basic and acidic residues" evidence="2">
    <location>
        <begin position="558"/>
        <end position="568"/>
    </location>
</feature>
<evidence type="ECO:0000256" key="2">
    <source>
        <dbReference type="SAM" id="MobiDB-lite"/>
    </source>
</evidence>
<feature type="region of interest" description="Disordered" evidence="2">
    <location>
        <begin position="532"/>
        <end position="586"/>
    </location>
</feature>
<organism evidence="3 4">
    <name type="scientific">Dreissena polymorpha</name>
    <name type="common">Zebra mussel</name>
    <name type="synonym">Mytilus polymorpha</name>
    <dbReference type="NCBI Taxonomy" id="45954"/>
    <lineage>
        <taxon>Eukaryota</taxon>
        <taxon>Metazoa</taxon>
        <taxon>Spiralia</taxon>
        <taxon>Lophotrochozoa</taxon>
        <taxon>Mollusca</taxon>
        <taxon>Bivalvia</taxon>
        <taxon>Autobranchia</taxon>
        <taxon>Heteroconchia</taxon>
        <taxon>Euheterodonta</taxon>
        <taxon>Imparidentia</taxon>
        <taxon>Neoheterodontei</taxon>
        <taxon>Myida</taxon>
        <taxon>Dreissenoidea</taxon>
        <taxon>Dreissenidae</taxon>
        <taxon>Dreissena</taxon>
    </lineage>
</organism>
<comment type="caution">
    <text evidence="3">The sequence shown here is derived from an EMBL/GenBank/DDBJ whole genome shotgun (WGS) entry which is preliminary data.</text>
</comment>
<reference evidence="3" key="2">
    <citation type="submission" date="2020-11" db="EMBL/GenBank/DDBJ databases">
        <authorList>
            <person name="McCartney M.A."/>
            <person name="Auch B."/>
            <person name="Kono T."/>
            <person name="Mallez S."/>
            <person name="Becker A."/>
            <person name="Gohl D.M."/>
            <person name="Silverstein K.A.T."/>
            <person name="Koren S."/>
            <person name="Bechman K.B."/>
            <person name="Herman A."/>
            <person name="Abrahante J.E."/>
            <person name="Garbe J."/>
        </authorList>
    </citation>
    <scope>NUCLEOTIDE SEQUENCE</scope>
    <source>
        <strain evidence="3">Duluth1</strain>
        <tissue evidence="3">Whole animal</tissue>
    </source>
</reference>
<feature type="region of interest" description="Disordered" evidence="2">
    <location>
        <begin position="462"/>
        <end position="504"/>
    </location>
</feature>
<evidence type="ECO:0000313" key="3">
    <source>
        <dbReference type="EMBL" id="KAH3828180.1"/>
    </source>
</evidence>
<dbReference type="Proteomes" id="UP000828390">
    <property type="component" value="Unassembled WGS sequence"/>
</dbReference>
<evidence type="ECO:0000313" key="4">
    <source>
        <dbReference type="Proteomes" id="UP000828390"/>
    </source>
</evidence>
<reference evidence="3" key="1">
    <citation type="journal article" date="2019" name="bioRxiv">
        <title>The Genome of the Zebra Mussel, Dreissena polymorpha: A Resource for Invasive Species Research.</title>
        <authorList>
            <person name="McCartney M.A."/>
            <person name="Auch B."/>
            <person name="Kono T."/>
            <person name="Mallez S."/>
            <person name="Zhang Y."/>
            <person name="Obille A."/>
            <person name="Becker A."/>
            <person name="Abrahante J.E."/>
            <person name="Garbe J."/>
            <person name="Badalamenti J.P."/>
            <person name="Herman A."/>
            <person name="Mangelson H."/>
            <person name="Liachko I."/>
            <person name="Sullivan S."/>
            <person name="Sone E.D."/>
            <person name="Koren S."/>
            <person name="Silverstein K.A.T."/>
            <person name="Beckman K.B."/>
            <person name="Gohl D.M."/>
        </authorList>
    </citation>
    <scope>NUCLEOTIDE SEQUENCE</scope>
    <source>
        <strain evidence="3">Duluth1</strain>
        <tissue evidence="3">Whole animal</tissue>
    </source>
</reference>
<proteinExistence type="predicted"/>
<keyword evidence="4" id="KW-1185">Reference proteome</keyword>
<dbReference type="EMBL" id="JAIWYP010000005">
    <property type="protein sequence ID" value="KAH3828180.1"/>
    <property type="molecule type" value="Genomic_DNA"/>
</dbReference>
<evidence type="ECO:0000256" key="1">
    <source>
        <dbReference type="SAM" id="Coils"/>
    </source>
</evidence>
<feature type="coiled-coil region" evidence="1">
    <location>
        <begin position="79"/>
        <end position="106"/>
    </location>
</feature>
<accession>A0A9D4H627</accession>
<gene>
    <name evidence="3" type="ORF">DPMN_130132</name>
</gene>
<dbReference type="OrthoDB" id="6152987at2759"/>
<feature type="compositionally biased region" description="Basic and acidic residues" evidence="2">
    <location>
        <begin position="532"/>
        <end position="549"/>
    </location>
</feature>
<dbReference type="AlphaFoldDB" id="A0A9D4H627"/>
<feature type="compositionally biased region" description="Basic and acidic residues" evidence="2">
    <location>
        <begin position="168"/>
        <end position="178"/>
    </location>
</feature>
<name>A0A9D4H627_DREPO</name>
<protein>
    <submittedName>
        <fullName evidence="3">Uncharacterized protein</fullName>
    </submittedName>
</protein>
<feature type="compositionally biased region" description="Low complexity" evidence="2">
    <location>
        <begin position="156"/>
        <end position="167"/>
    </location>
</feature>
<feature type="region of interest" description="Disordered" evidence="2">
    <location>
        <begin position="122"/>
        <end position="197"/>
    </location>
</feature>
<sequence length="772" mass="88458">MPIGIENVLKDVDMQIVYRRLEARKRDITADGKMSKRQLAMAYRGYHGLESQYHALQHLSNDVMLNAKLRNDNIQNRHADEMRALIEQERNSRKENEKALQAMREDFTAQIAYQYVSKNHSFKRNFQSRNQTARKPRPVSDNPQLYAQEIERRQQSSRGGSRPLGSLREVDKYKDELKFPPIRPSETSGGKEALSPRVNMMGGKTYQEMKNRNPEEDDAEKKLSSFPNIENAMGVEIRYKYKPNEDEKSSMISAPPGNMDAETIIDSYFSPSPSGLVALDMGQNLVQLRRAERERYETQRRQLPATPGPKNKILLVARKTAESKEAWRRVLPDTPVRPSTVFPGNARNSVEIHRLMKKEATSVLDQWANNNKRVEAVELAKERYRQEMTEHPLPTFDPRRPTSAILREYKEYKRQEEERKAAAALQREYTTTNDASVIIRQISPQPRPASPVSQRRADFIKRVQTPASKHRDRDMSDVSALPPRAGKLRRAESEKFPSVSRTTSFKELPEHELLELQENALLTAAERIQLEKNKRDAENKPPPKPKPETSDPVAESLPKPRDERDEKKRGKRGRRRLPPTPHPAVAQEVEIGDDHVIANVQLFTNALLRVDTDVDMINKVKLANVDDDEVAGKTTMSQKTGDAKHDESGASYMPLIKQKSAPGISGVPFSEEKVHRLNISSTLPSKDMLPKVSKRMEFSYENFTRLPSDTAKKRLELKARQKRKIQQKNAQLEEERRQRLQTANAPTKPKGADERPPTRVSFNENVIVFQTI</sequence>
<keyword evidence="1" id="KW-0175">Coiled coil</keyword>
<feature type="region of interest" description="Disordered" evidence="2">
    <location>
        <begin position="720"/>
        <end position="761"/>
    </location>
</feature>
<feature type="compositionally biased region" description="Polar residues" evidence="2">
    <location>
        <begin position="122"/>
        <end position="131"/>
    </location>
</feature>